<keyword evidence="3" id="KW-1185">Reference proteome</keyword>
<evidence type="ECO:0000313" key="3">
    <source>
        <dbReference type="Proteomes" id="UP000799753"/>
    </source>
</evidence>
<evidence type="ECO:0000256" key="1">
    <source>
        <dbReference type="SAM" id="SignalP"/>
    </source>
</evidence>
<proteinExistence type="predicted"/>
<feature type="signal peptide" evidence="1">
    <location>
        <begin position="1"/>
        <end position="21"/>
    </location>
</feature>
<dbReference type="AlphaFoldDB" id="A0A6A6RQQ4"/>
<dbReference type="Proteomes" id="UP000799753">
    <property type="component" value="Unassembled WGS sequence"/>
</dbReference>
<protein>
    <recommendedName>
        <fullName evidence="4">Secreted protein</fullName>
    </recommendedName>
</protein>
<feature type="chain" id="PRO_5025604572" description="Secreted protein" evidence="1">
    <location>
        <begin position="22"/>
        <end position="103"/>
    </location>
</feature>
<accession>A0A6A6RQQ4</accession>
<dbReference type="EMBL" id="MU006792">
    <property type="protein sequence ID" value="KAF2637756.1"/>
    <property type="molecule type" value="Genomic_DNA"/>
</dbReference>
<keyword evidence="1" id="KW-0732">Signal</keyword>
<evidence type="ECO:0000313" key="2">
    <source>
        <dbReference type="EMBL" id="KAF2637756.1"/>
    </source>
</evidence>
<gene>
    <name evidence="2" type="ORF">P280DRAFT_96129</name>
</gene>
<sequence>MWLCSSLMVFAGYLFVRWVAPTSIFSNMDAVICSADSIKLSTVSLGSVFSRLRTAKNSCSNSFTVPAISRTSPWQCRLRCGEFRSAVRQGWSLDLWTQPVDSE</sequence>
<evidence type="ECO:0008006" key="4">
    <source>
        <dbReference type="Google" id="ProtNLM"/>
    </source>
</evidence>
<organism evidence="2 3">
    <name type="scientific">Massarina eburnea CBS 473.64</name>
    <dbReference type="NCBI Taxonomy" id="1395130"/>
    <lineage>
        <taxon>Eukaryota</taxon>
        <taxon>Fungi</taxon>
        <taxon>Dikarya</taxon>
        <taxon>Ascomycota</taxon>
        <taxon>Pezizomycotina</taxon>
        <taxon>Dothideomycetes</taxon>
        <taxon>Pleosporomycetidae</taxon>
        <taxon>Pleosporales</taxon>
        <taxon>Massarineae</taxon>
        <taxon>Massarinaceae</taxon>
        <taxon>Massarina</taxon>
    </lineage>
</organism>
<reference evidence="2" key="1">
    <citation type="journal article" date="2020" name="Stud. Mycol.">
        <title>101 Dothideomycetes genomes: a test case for predicting lifestyles and emergence of pathogens.</title>
        <authorList>
            <person name="Haridas S."/>
            <person name="Albert R."/>
            <person name="Binder M."/>
            <person name="Bloem J."/>
            <person name="Labutti K."/>
            <person name="Salamov A."/>
            <person name="Andreopoulos B."/>
            <person name="Baker S."/>
            <person name="Barry K."/>
            <person name="Bills G."/>
            <person name="Bluhm B."/>
            <person name="Cannon C."/>
            <person name="Castanera R."/>
            <person name="Culley D."/>
            <person name="Daum C."/>
            <person name="Ezra D."/>
            <person name="Gonzalez J."/>
            <person name="Henrissat B."/>
            <person name="Kuo A."/>
            <person name="Liang C."/>
            <person name="Lipzen A."/>
            <person name="Lutzoni F."/>
            <person name="Magnuson J."/>
            <person name="Mondo S."/>
            <person name="Nolan M."/>
            <person name="Ohm R."/>
            <person name="Pangilinan J."/>
            <person name="Park H.-J."/>
            <person name="Ramirez L."/>
            <person name="Alfaro M."/>
            <person name="Sun H."/>
            <person name="Tritt A."/>
            <person name="Yoshinaga Y."/>
            <person name="Zwiers L.-H."/>
            <person name="Turgeon B."/>
            <person name="Goodwin S."/>
            <person name="Spatafora J."/>
            <person name="Crous P."/>
            <person name="Grigoriev I."/>
        </authorList>
    </citation>
    <scope>NUCLEOTIDE SEQUENCE</scope>
    <source>
        <strain evidence="2">CBS 473.64</strain>
    </source>
</reference>
<name>A0A6A6RQQ4_9PLEO</name>